<evidence type="ECO:0000313" key="4">
    <source>
        <dbReference type="Proteomes" id="UP000029409"/>
    </source>
</evidence>
<proteinExistence type="predicted"/>
<dbReference type="InterPro" id="IPR045376">
    <property type="entry name" value="Maf_N"/>
</dbReference>
<dbReference type="Pfam" id="PF01973">
    <property type="entry name" value="MptE-like"/>
    <property type="match status" value="1"/>
</dbReference>
<protein>
    <recommendedName>
        <fullName evidence="5">DUF115 domain-containing protein</fullName>
    </recommendedName>
</protein>
<dbReference type="RefSeq" id="WP_042208517.1">
    <property type="nucleotide sequence ID" value="NZ_CP009288.1"/>
</dbReference>
<dbReference type="Gene3D" id="3.90.1480.10">
    <property type="entry name" value="Alpha-2,3-sialyltransferase"/>
    <property type="match status" value="1"/>
</dbReference>
<sequence>MDLYQSNVKFLTKNYPALLQILENTEEETRDEVVLTRNNEPNLVVTSDGNSYFLHSRYSAKEESKKWIHTLKEKIESSKHILIFGIGLGFFLEELLATTKAKYIFIYEPSSKIFKTWLKVKDIRPALSNPRIKLFAVGDDEYLPLQIANEIAGFVSGSFCKVTPPIYEKLYPKIITQLDLELKDMIIQQISNMQTRKEYQETWLNNILGNISHMSISPSIVELKDLWKDDKVKAIVVGSGPSLKKDIHYLSQLKDKCLIIAAGSSIQAMEHFGVYPHFIVSMDGSLSNYEVFKNIDTSKVPLILLPPVHYKITDHFKGPMFCAKFDNDLITNHIFDQDNRIPGFISTSTVTGTAIQLAAYMGITQILLMGQDLSYTDDEFYAPGVNHMSDNSKEAHISSANEWVDNVEGGKNRTKGSMQVLLKDIQVLVKIMTLKGVEIINTSKKGAVIEGTDWVSMDELVPELLQQPSRSLEISSRISALSLEAQLENLGRSTMSLSKVLQQISKVDIKIKKLLKLMTKLENAISARNLKQVDHVLNEINSLWQWTTNQDIFKVFYNYSLGHYINIYMRYVPEIAETQDSYKKGRLIITHLGKLIEQIHSFNPEMTTLIQAAIEKNEKVTHQIALK</sequence>
<name>A0A089HWQ2_PAEDU</name>
<evidence type="ECO:0000259" key="2">
    <source>
        <dbReference type="Pfam" id="PF20157"/>
    </source>
</evidence>
<dbReference type="eggNOG" id="COG2604">
    <property type="taxonomic scope" value="Bacteria"/>
</dbReference>
<dbReference type="PANTHER" id="PTHR41786">
    <property type="entry name" value="MOTILITY ACCESSORY FACTOR MAF"/>
    <property type="match status" value="1"/>
</dbReference>
<dbReference type="KEGG" id="pdu:PDUR_25215"/>
<evidence type="ECO:0000313" key="3">
    <source>
        <dbReference type="EMBL" id="AIQ14808.1"/>
    </source>
</evidence>
<dbReference type="PANTHER" id="PTHR41786:SF1">
    <property type="entry name" value="6-HYDROXYMETHYLPTERIN DIPHOSPHOKINASE MPTE-LIKE DOMAIN-CONTAINING PROTEIN"/>
    <property type="match status" value="1"/>
</dbReference>
<feature type="domain" description="6-hydroxymethylpterin diphosphokinase MptE-like" evidence="1">
    <location>
        <begin position="205"/>
        <end position="378"/>
    </location>
</feature>
<dbReference type="AlphaFoldDB" id="A0A089HWQ2"/>
<reference evidence="3 4" key="1">
    <citation type="submission" date="2014-08" db="EMBL/GenBank/DDBJ databases">
        <title>Comparative genomics of the Paenibacillus odorifer group.</title>
        <authorList>
            <person name="den Bakker H.C."/>
            <person name="Tsai Y.-C."/>
            <person name="Martin N."/>
            <person name="Korlach J."/>
            <person name="Wiedmann M."/>
        </authorList>
    </citation>
    <scope>NUCLEOTIDE SEQUENCE [LARGE SCALE GENOMIC DNA]</scope>
    <source>
        <strain evidence="3 4">DSM 1735</strain>
    </source>
</reference>
<feature type="domain" description="Glycosyltransferase Maf N-terminal" evidence="2">
    <location>
        <begin position="52"/>
        <end position="118"/>
    </location>
</feature>
<dbReference type="Proteomes" id="UP000029409">
    <property type="component" value="Chromosome"/>
</dbReference>
<accession>A0A089HWQ2</accession>
<evidence type="ECO:0000259" key="1">
    <source>
        <dbReference type="Pfam" id="PF01973"/>
    </source>
</evidence>
<dbReference type="EMBL" id="CP009288">
    <property type="protein sequence ID" value="AIQ14808.1"/>
    <property type="molecule type" value="Genomic_DNA"/>
</dbReference>
<dbReference type="OrthoDB" id="5291305at2"/>
<gene>
    <name evidence="3" type="ORF">PDUR_25215</name>
</gene>
<organism evidence="3 4">
    <name type="scientific">Paenibacillus durus</name>
    <name type="common">Paenibacillus azotofixans</name>
    <dbReference type="NCBI Taxonomy" id="44251"/>
    <lineage>
        <taxon>Bacteria</taxon>
        <taxon>Bacillati</taxon>
        <taxon>Bacillota</taxon>
        <taxon>Bacilli</taxon>
        <taxon>Bacillales</taxon>
        <taxon>Paenibacillaceae</taxon>
        <taxon>Paenibacillus</taxon>
    </lineage>
</organism>
<dbReference type="InterPro" id="IPR002826">
    <property type="entry name" value="MptE-like"/>
</dbReference>
<evidence type="ECO:0008006" key="5">
    <source>
        <dbReference type="Google" id="ProtNLM"/>
    </source>
</evidence>
<keyword evidence="4" id="KW-1185">Reference proteome</keyword>
<dbReference type="STRING" id="44251.PDUR_25215"/>
<dbReference type="Pfam" id="PF20157">
    <property type="entry name" value="Maf_flag10_N"/>
    <property type="match status" value="1"/>
</dbReference>